<reference evidence="4" key="1">
    <citation type="submission" date="2013-03" db="EMBL/GenBank/DDBJ databases">
        <title>The Genome Sequence of Anopheles epiroticus epiroticus2.</title>
        <authorList>
            <consortium name="The Broad Institute Genomics Platform"/>
            <person name="Neafsey D.E."/>
            <person name="Howell P."/>
            <person name="Walker B."/>
            <person name="Young S.K."/>
            <person name="Zeng Q."/>
            <person name="Gargeya S."/>
            <person name="Fitzgerald M."/>
            <person name="Haas B."/>
            <person name="Abouelleil A."/>
            <person name="Allen A.W."/>
            <person name="Alvarado L."/>
            <person name="Arachchi H.M."/>
            <person name="Berlin A.M."/>
            <person name="Chapman S.B."/>
            <person name="Gainer-Dewar J."/>
            <person name="Goldberg J."/>
            <person name="Griggs A."/>
            <person name="Gujja S."/>
            <person name="Hansen M."/>
            <person name="Howarth C."/>
            <person name="Imamovic A."/>
            <person name="Ireland A."/>
            <person name="Larimer J."/>
            <person name="McCowan C."/>
            <person name="Murphy C."/>
            <person name="Pearson M."/>
            <person name="Poon T.W."/>
            <person name="Priest M."/>
            <person name="Roberts A."/>
            <person name="Saif S."/>
            <person name="Shea T."/>
            <person name="Sisk P."/>
            <person name="Sykes S."/>
            <person name="Wortman J."/>
            <person name="Nusbaum C."/>
            <person name="Birren B."/>
        </authorList>
    </citation>
    <scope>NUCLEOTIDE SEQUENCE [LARGE SCALE GENOMIC DNA]</scope>
    <source>
        <strain evidence="4">Epiroticus2</strain>
    </source>
</reference>
<feature type="compositionally biased region" description="Polar residues" evidence="1">
    <location>
        <begin position="348"/>
        <end position="357"/>
    </location>
</feature>
<accession>A0A182PQA2</accession>
<feature type="signal peptide" evidence="2">
    <location>
        <begin position="1"/>
        <end position="23"/>
    </location>
</feature>
<keyword evidence="4" id="KW-1185">Reference proteome</keyword>
<dbReference type="VEuPathDB" id="VectorBase:AEPI009132"/>
<dbReference type="EnsemblMetazoa" id="AEPI009132-RA">
    <property type="protein sequence ID" value="AEPI009132-PA"/>
    <property type="gene ID" value="AEPI009132"/>
</dbReference>
<feature type="chain" id="PRO_5008131649" description="EGF-like domain-containing protein" evidence="2">
    <location>
        <begin position="24"/>
        <end position="357"/>
    </location>
</feature>
<feature type="compositionally biased region" description="Pro residues" evidence="1">
    <location>
        <begin position="240"/>
        <end position="250"/>
    </location>
</feature>
<feature type="compositionally biased region" description="Low complexity" evidence="1">
    <location>
        <begin position="216"/>
        <end position="239"/>
    </location>
</feature>
<evidence type="ECO:0000313" key="4">
    <source>
        <dbReference type="Proteomes" id="UP000075885"/>
    </source>
</evidence>
<feature type="compositionally biased region" description="Polar residues" evidence="1">
    <location>
        <begin position="295"/>
        <end position="325"/>
    </location>
</feature>
<sequence>MDTTKIAYFLLIFYFGWLPACSGTSTSETFYGVLTDNSTNCGGIVCDAETEVCRDDSFCECRPHFENIGSFQCVPCPAEGQHCRGCCISDALTCYRGLCQRCSLDSNGNCICIGNCYGAWCDFFKLSPVQNSSQSIEVSNVTAYHVYDSDKILCLIHLPFKNNSSRILHIRRNNQVLESEFRQSVVSRVSLSSIQQRVIRRLRDRPPKYETRHNYEYQQRQTERQTSQQSTSTDNARPRNPVPIGGPPPAYDGDTVSLAENPPPYTHEQSDGPGNGITVIDIPTSIASDLVRSTDLPNDRNSSNNQGVTNQAFEPDKVTSSQPQIIQPPANGESGDRPKDECYDIPLVSSNDKTVYM</sequence>
<evidence type="ECO:0000313" key="3">
    <source>
        <dbReference type="EnsemblMetazoa" id="AEPI009132-PA"/>
    </source>
</evidence>
<protein>
    <recommendedName>
        <fullName evidence="5">EGF-like domain-containing protein</fullName>
    </recommendedName>
</protein>
<reference evidence="3" key="2">
    <citation type="submission" date="2020-05" db="UniProtKB">
        <authorList>
            <consortium name="EnsemblMetazoa"/>
        </authorList>
    </citation>
    <scope>IDENTIFICATION</scope>
    <source>
        <strain evidence="3">Epiroticus2</strain>
    </source>
</reference>
<evidence type="ECO:0008006" key="5">
    <source>
        <dbReference type="Google" id="ProtNLM"/>
    </source>
</evidence>
<feature type="region of interest" description="Disordered" evidence="1">
    <location>
        <begin position="292"/>
        <end position="357"/>
    </location>
</feature>
<organism evidence="3 4">
    <name type="scientific">Anopheles epiroticus</name>
    <dbReference type="NCBI Taxonomy" id="199890"/>
    <lineage>
        <taxon>Eukaryota</taxon>
        <taxon>Metazoa</taxon>
        <taxon>Ecdysozoa</taxon>
        <taxon>Arthropoda</taxon>
        <taxon>Hexapoda</taxon>
        <taxon>Insecta</taxon>
        <taxon>Pterygota</taxon>
        <taxon>Neoptera</taxon>
        <taxon>Endopterygota</taxon>
        <taxon>Diptera</taxon>
        <taxon>Nematocera</taxon>
        <taxon>Culicoidea</taxon>
        <taxon>Culicidae</taxon>
        <taxon>Anophelinae</taxon>
        <taxon>Anopheles</taxon>
    </lineage>
</organism>
<dbReference type="AlphaFoldDB" id="A0A182PQA2"/>
<keyword evidence="2" id="KW-0732">Signal</keyword>
<evidence type="ECO:0000256" key="2">
    <source>
        <dbReference type="SAM" id="SignalP"/>
    </source>
</evidence>
<proteinExistence type="predicted"/>
<evidence type="ECO:0000256" key="1">
    <source>
        <dbReference type="SAM" id="MobiDB-lite"/>
    </source>
</evidence>
<feature type="compositionally biased region" description="Basic and acidic residues" evidence="1">
    <location>
        <begin position="204"/>
        <end position="215"/>
    </location>
</feature>
<feature type="region of interest" description="Disordered" evidence="1">
    <location>
        <begin position="202"/>
        <end position="280"/>
    </location>
</feature>
<dbReference type="Proteomes" id="UP000075885">
    <property type="component" value="Unassembled WGS sequence"/>
</dbReference>
<name>A0A182PQA2_9DIPT</name>